<dbReference type="KEGG" id="acob:P0Y56_11775"/>
<proteinExistence type="predicted"/>
<sequence>MKRRLWLWVVAAAFTLPAITLTADLADGRTHVLWDRPVAMWTEPALFAVTAVVALGCIAVGAVFWLASIGDWNELWLPPRLRGKPLILLASITLLTAGAICFSVDVLSGDLRVRRLGHVTADGTPLRFAWVALCCLVGWVFVAVGWYAIWHIWTGPSRPRWRPARRT</sequence>
<gene>
    <name evidence="2" type="ORF">P0Y56_11775</name>
</gene>
<reference evidence="2" key="1">
    <citation type="submission" date="2023-03" db="EMBL/GenBank/DDBJ databases">
        <title>Andean soil-derived lignocellulolytic bacterial consortium as a source of novel taxa and putative plastic-active enzymes.</title>
        <authorList>
            <person name="Diaz-Garcia L."/>
            <person name="Chuvochina M."/>
            <person name="Feuerriegel G."/>
            <person name="Bunk B."/>
            <person name="Sproer C."/>
            <person name="Streit W.R."/>
            <person name="Rodriguez L.M."/>
            <person name="Overmann J."/>
            <person name="Jimenez D.J."/>
        </authorList>
    </citation>
    <scope>NUCLEOTIDE SEQUENCE</scope>
    <source>
        <strain evidence="2">MAG 26</strain>
    </source>
</reference>
<evidence type="ECO:0000313" key="2">
    <source>
        <dbReference type="EMBL" id="WEK45706.1"/>
    </source>
</evidence>
<accession>A0AAJ5X4Y4</accession>
<dbReference type="Proteomes" id="UP001218362">
    <property type="component" value="Chromosome"/>
</dbReference>
<dbReference type="AlphaFoldDB" id="A0AAJ5X4Y4"/>
<organism evidence="2 3">
    <name type="scientific">Candidatus Andeanibacterium colombiense</name>
    <dbReference type="NCBI Taxonomy" id="3121345"/>
    <lineage>
        <taxon>Bacteria</taxon>
        <taxon>Pseudomonadati</taxon>
        <taxon>Pseudomonadota</taxon>
        <taxon>Alphaproteobacteria</taxon>
        <taxon>Sphingomonadales</taxon>
        <taxon>Sphingomonadaceae</taxon>
        <taxon>Candidatus Andeanibacterium</taxon>
    </lineage>
</organism>
<protein>
    <submittedName>
        <fullName evidence="2">Uncharacterized protein</fullName>
    </submittedName>
</protein>
<feature type="transmembrane region" description="Helical" evidence="1">
    <location>
        <begin position="128"/>
        <end position="153"/>
    </location>
</feature>
<evidence type="ECO:0000256" key="1">
    <source>
        <dbReference type="SAM" id="Phobius"/>
    </source>
</evidence>
<dbReference type="EMBL" id="CP119316">
    <property type="protein sequence ID" value="WEK45706.1"/>
    <property type="molecule type" value="Genomic_DNA"/>
</dbReference>
<name>A0AAJ5X4Y4_9SPHN</name>
<keyword evidence="1" id="KW-0472">Membrane</keyword>
<feature type="transmembrane region" description="Helical" evidence="1">
    <location>
        <begin position="86"/>
        <end position="108"/>
    </location>
</feature>
<keyword evidence="1" id="KW-0812">Transmembrane</keyword>
<evidence type="ECO:0000313" key="3">
    <source>
        <dbReference type="Proteomes" id="UP001218362"/>
    </source>
</evidence>
<keyword evidence="1" id="KW-1133">Transmembrane helix</keyword>
<feature type="transmembrane region" description="Helical" evidence="1">
    <location>
        <begin position="46"/>
        <end position="66"/>
    </location>
</feature>